<evidence type="ECO:0000259" key="2">
    <source>
        <dbReference type="Pfam" id="PF01551"/>
    </source>
</evidence>
<organism evidence="3 4">
    <name type="scientific">Candidatus Harrisonbacteria bacterium CG10_big_fil_rev_8_21_14_0_10_45_28</name>
    <dbReference type="NCBI Taxonomy" id="1974586"/>
    <lineage>
        <taxon>Bacteria</taxon>
        <taxon>Candidatus Harrisoniibacteriota</taxon>
    </lineage>
</organism>
<feature type="domain" description="M23ase beta-sheet core" evidence="2">
    <location>
        <begin position="85"/>
        <end position="172"/>
    </location>
</feature>
<dbReference type="EMBL" id="PFBC01000006">
    <property type="protein sequence ID" value="PIR88228.1"/>
    <property type="molecule type" value="Genomic_DNA"/>
</dbReference>
<evidence type="ECO:0000256" key="1">
    <source>
        <dbReference type="ARBA" id="ARBA00022729"/>
    </source>
</evidence>
<dbReference type="Pfam" id="PF01551">
    <property type="entry name" value="Peptidase_M23"/>
    <property type="match status" value="1"/>
</dbReference>
<dbReference type="InterPro" id="IPR011055">
    <property type="entry name" value="Dup_hybrid_motif"/>
</dbReference>
<dbReference type="InterPro" id="IPR050570">
    <property type="entry name" value="Cell_wall_metabolism_enzyme"/>
</dbReference>
<protein>
    <submittedName>
        <fullName evidence="3">Peptidase</fullName>
    </submittedName>
</protein>
<evidence type="ECO:0000313" key="3">
    <source>
        <dbReference type="EMBL" id="PIR88228.1"/>
    </source>
</evidence>
<dbReference type="SUPFAM" id="SSF51261">
    <property type="entry name" value="Duplicated hybrid motif"/>
    <property type="match status" value="1"/>
</dbReference>
<dbReference type="InterPro" id="IPR016047">
    <property type="entry name" value="M23ase_b-sheet_dom"/>
</dbReference>
<dbReference type="PANTHER" id="PTHR21666">
    <property type="entry name" value="PEPTIDASE-RELATED"/>
    <property type="match status" value="1"/>
</dbReference>
<dbReference type="Proteomes" id="UP000230903">
    <property type="component" value="Unassembled WGS sequence"/>
</dbReference>
<accession>A0A2H0UP95</accession>
<sequence>MSGLAIRYGVNQDIVLNFNNLAPGAELKVSQVLIIPGAKPSAVSGNPTTTSTSLSSYIAKIGAGSVYPLADTGRQVGEPHGIYSAYDLAAPSGTGVVAVNDGIIEYINDTNSYDGGYGNRIIIRHDNNRQTLYAHLSAVDVKIGQYVVAGQKIGEVGSTGRSTGPHLHLEVR</sequence>
<dbReference type="PANTHER" id="PTHR21666:SF289">
    <property type="entry name" value="L-ALA--D-GLU ENDOPEPTIDASE"/>
    <property type="match status" value="1"/>
</dbReference>
<dbReference type="CDD" id="cd12797">
    <property type="entry name" value="M23_peptidase"/>
    <property type="match status" value="1"/>
</dbReference>
<reference evidence="4" key="1">
    <citation type="submission" date="2017-09" db="EMBL/GenBank/DDBJ databases">
        <title>Depth-based differentiation of microbial function through sediment-hosted aquifers and enrichment of novel symbionts in the deep terrestrial subsurface.</title>
        <authorList>
            <person name="Probst A.J."/>
            <person name="Ladd B."/>
            <person name="Jarett J.K."/>
            <person name="Geller-Mcgrath D.E."/>
            <person name="Sieber C.M.K."/>
            <person name="Emerson J.B."/>
            <person name="Anantharaman K."/>
            <person name="Thomas B.C."/>
            <person name="Malmstrom R."/>
            <person name="Stieglmeier M."/>
            <person name="Klingl A."/>
            <person name="Woyke T."/>
            <person name="Ryan C.M."/>
            <person name="Banfield J.F."/>
        </authorList>
    </citation>
    <scope>NUCLEOTIDE SEQUENCE [LARGE SCALE GENOMIC DNA]</scope>
</reference>
<proteinExistence type="predicted"/>
<dbReference type="AlphaFoldDB" id="A0A2H0UP95"/>
<dbReference type="GO" id="GO:0004222">
    <property type="term" value="F:metalloendopeptidase activity"/>
    <property type="evidence" value="ECO:0007669"/>
    <property type="project" value="TreeGrafter"/>
</dbReference>
<name>A0A2H0UP95_9BACT</name>
<evidence type="ECO:0000313" key="4">
    <source>
        <dbReference type="Proteomes" id="UP000230903"/>
    </source>
</evidence>
<keyword evidence="1" id="KW-0732">Signal</keyword>
<comment type="caution">
    <text evidence="3">The sequence shown here is derived from an EMBL/GenBank/DDBJ whole genome shotgun (WGS) entry which is preliminary data.</text>
</comment>
<gene>
    <name evidence="3" type="ORF">COU10_00345</name>
</gene>
<dbReference type="Gene3D" id="2.70.70.10">
    <property type="entry name" value="Glucose Permease (Domain IIA)"/>
    <property type="match status" value="1"/>
</dbReference>